<dbReference type="InterPro" id="IPR008928">
    <property type="entry name" value="6-hairpin_glycosidase_sf"/>
</dbReference>
<dbReference type="GeneID" id="63702651"/>
<dbReference type="GO" id="GO:0004553">
    <property type="term" value="F:hydrolase activity, hydrolyzing O-glycosyl compounds"/>
    <property type="evidence" value="ECO:0007669"/>
    <property type="project" value="TreeGrafter"/>
</dbReference>
<evidence type="ECO:0000313" key="5">
    <source>
        <dbReference type="EMBL" id="EYE97059.1"/>
    </source>
</evidence>
<reference evidence="6" key="1">
    <citation type="journal article" date="2014" name="Nat. Commun.">
        <title>Genomic adaptations of the halophilic Dead Sea filamentous fungus Eurotium rubrum.</title>
        <authorList>
            <person name="Kis-Papo T."/>
            <person name="Weig A.R."/>
            <person name="Riley R."/>
            <person name="Persoh D."/>
            <person name="Salamov A."/>
            <person name="Sun H."/>
            <person name="Lipzen A."/>
            <person name="Wasser S.P."/>
            <person name="Rambold G."/>
            <person name="Grigoriev I.V."/>
            <person name="Nevo E."/>
        </authorList>
    </citation>
    <scope>NUCLEOTIDE SEQUENCE [LARGE SCALE GENOMIC DNA]</scope>
    <source>
        <strain evidence="6">CBS 135680</strain>
    </source>
</reference>
<dbReference type="EMBL" id="KK088416">
    <property type="protein sequence ID" value="EYE97059.1"/>
    <property type="molecule type" value="Genomic_DNA"/>
</dbReference>
<evidence type="ECO:0000256" key="1">
    <source>
        <dbReference type="ARBA" id="ARBA00033442"/>
    </source>
</evidence>
<gene>
    <name evidence="5" type="ORF">EURHEDRAFT_551079</name>
</gene>
<proteinExistence type="predicted"/>
<feature type="domain" description="GH15-like" evidence="4">
    <location>
        <begin position="69"/>
        <end position="210"/>
    </location>
</feature>
<feature type="compositionally biased region" description="Polar residues" evidence="3">
    <location>
        <begin position="65"/>
        <end position="85"/>
    </location>
</feature>
<organism evidence="5 6">
    <name type="scientific">Aspergillus ruber (strain CBS 135680)</name>
    <dbReference type="NCBI Taxonomy" id="1388766"/>
    <lineage>
        <taxon>Eukaryota</taxon>
        <taxon>Fungi</taxon>
        <taxon>Dikarya</taxon>
        <taxon>Ascomycota</taxon>
        <taxon>Pezizomycotina</taxon>
        <taxon>Eurotiomycetes</taxon>
        <taxon>Eurotiomycetidae</taxon>
        <taxon>Eurotiales</taxon>
        <taxon>Aspergillaceae</taxon>
        <taxon>Aspergillus</taxon>
        <taxon>Aspergillus subgen. Aspergillus</taxon>
    </lineage>
</organism>
<dbReference type="RefSeq" id="XP_040640747.1">
    <property type="nucleotide sequence ID" value="XM_040787527.1"/>
</dbReference>
<evidence type="ECO:0000313" key="6">
    <source>
        <dbReference type="Proteomes" id="UP000019804"/>
    </source>
</evidence>
<dbReference type="OrthoDB" id="6123450at2759"/>
<evidence type="ECO:0000259" key="4">
    <source>
        <dbReference type="Pfam" id="PF00723"/>
    </source>
</evidence>
<dbReference type="GO" id="GO:0000324">
    <property type="term" value="C:fungal-type vacuole"/>
    <property type="evidence" value="ECO:0007669"/>
    <property type="project" value="TreeGrafter"/>
</dbReference>
<dbReference type="AlphaFoldDB" id="A0A017SKD4"/>
<protein>
    <recommendedName>
        <fullName evidence="2">1,4-alpha-D-glucan glucohydrolase</fullName>
    </recommendedName>
    <alternativeName>
        <fullName evidence="1">Glucan 1,4-alpha-glucosidase</fullName>
    </alternativeName>
</protein>
<name>A0A017SKD4_ASPRC</name>
<dbReference type="Gene3D" id="1.50.10.10">
    <property type="match status" value="3"/>
</dbReference>
<keyword evidence="6" id="KW-1185">Reference proteome</keyword>
<feature type="region of interest" description="Disordered" evidence="3">
    <location>
        <begin position="54"/>
        <end position="86"/>
    </location>
</feature>
<dbReference type="InterPro" id="IPR012341">
    <property type="entry name" value="6hp_glycosidase-like_sf"/>
</dbReference>
<evidence type="ECO:0000256" key="2">
    <source>
        <dbReference type="ARBA" id="ARBA00033473"/>
    </source>
</evidence>
<dbReference type="InterPro" id="IPR011613">
    <property type="entry name" value="GH15-like"/>
</dbReference>
<feature type="domain" description="GH15-like" evidence="4">
    <location>
        <begin position="257"/>
        <end position="310"/>
    </location>
</feature>
<dbReference type="PANTHER" id="PTHR31616">
    <property type="entry name" value="TREHALASE"/>
    <property type="match status" value="1"/>
</dbReference>
<dbReference type="SUPFAM" id="SSF48208">
    <property type="entry name" value="Six-hairpin glycosidases"/>
    <property type="match status" value="1"/>
</dbReference>
<sequence length="349" mass="37402">MSRLCWRTSKDLTAKNMELLSLYGIPQATPFQSERPIVLQGILSNFGPKGNLSHGAAPGIPVARNSETNPPSKIQTTTNASSPLSDSLGLAEPKFNINLTAYTNPWGRPQREGPAVRASALVAYGNYLLSQGQHVKAAQNVWPVLQNDLAYGGQYWNQAGFDLWDEVNGTSFFTTAVQHKALVERQNFAEALGQTCEGCSVAPELLCHLQGRALRALSNHKVLIDSFLSIYGANQGRIAGKAAAVGRYPEDVFHGRSPNAIRSYADGFISAVQECTPADGGLSEEYDRDTGVQVSAPDLTWSNAAFLTAFARRDGSVPPSWGSSAALKVPEKCTGASVKGSYAAAKPSW</sequence>
<dbReference type="Pfam" id="PF00723">
    <property type="entry name" value="Glyco_hydro_15"/>
    <property type="match status" value="2"/>
</dbReference>
<evidence type="ECO:0000256" key="3">
    <source>
        <dbReference type="SAM" id="MobiDB-lite"/>
    </source>
</evidence>
<accession>A0A017SKD4</accession>
<dbReference type="PANTHER" id="PTHR31616:SF12">
    <property type="entry name" value="GLUCOAMYLASE"/>
    <property type="match status" value="1"/>
</dbReference>
<dbReference type="Proteomes" id="UP000019804">
    <property type="component" value="Unassembled WGS sequence"/>
</dbReference>
<dbReference type="HOGENOM" id="CLU_794488_0_0_1"/>
<dbReference type="GO" id="GO:0005975">
    <property type="term" value="P:carbohydrate metabolic process"/>
    <property type="evidence" value="ECO:0007669"/>
    <property type="project" value="InterPro"/>
</dbReference>
<dbReference type="STRING" id="1388766.A0A017SKD4"/>